<dbReference type="RefSeq" id="WP_108851047.1">
    <property type="nucleotide sequence ID" value="NZ_OMOQ01000001.1"/>
</dbReference>
<feature type="transmembrane region" description="Helical" evidence="2">
    <location>
        <begin position="78"/>
        <end position="101"/>
    </location>
</feature>
<dbReference type="Proteomes" id="UP000244924">
    <property type="component" value="Unassembled WGS sequence"/>
</dbReference>
<evidence type="ECO:0000313" key="4">
    <source>
        <dbReference type="Proteomes" id="UP000244924"/>
    </source>
</evidence>
<reference evidence="3 4" key="1">
    <citation type="submission" date="2018-03" db="EMBL/GenBank/DDBJ databases">
        <authorList>
            <person name="Keele B.F."/>
        </authorList>
    </citation>
    <scope>NUCLEOTIDE SEQUENCE [LARGE SCALE GENOMIC DNA]</scope>
    <source>
        <strain evidence="3 4">CECT 8626</strain>
    </source>
</reference>
<keyword evidence="4" id="KW-1185">Reference proteome</keyword>
<protein>
    <submittedName>
        <fullName evidence="3">Uncharacterized protein</fullName>
    </submittedName>
</protein>
<evidence type="ECO:0000313" key="3">
    <source>
        <dbReference type="EMBL" id="SPH16503.1"/>
    </source>
</evidence>
<keyword evidence="2" id="KW-0472">Membrane</keyword>
<keyword evidence="2" id="KW-1133">Transmembrane helix</keyword>
<proteinExistence type="predicted"/>
<feature type="region of interest" description="Disordered" evidence="1">
    <location>
        <begin position="1"/>
        <end position="20"/>
    </location>
</feature>
<sequence length="119" mass="14032">MEEEFKRFEKNKPDRQNFDGGQINRNYLRLKDMIEAGDVEACKDEIRQLAEQTKMLCEAQVKQWYRRKLFVGFGRTRFLRVVTFDIAMPLIAFGFAVGGWLGLLDWVAPWLEATFPRSH</sequence>
<accession>A0A2R8B1Q1</accession>
<keyword evidence="2" id="KW-0812">Transmembrane</keyword>
<gene>
    <name evidence="3" type="ORF">DEA8626_00012</name>
</gene>
<name>A0A2R8B1Q1_9RHOB</name>
<dbReference type="AlphaFoldDB" id="A0A2R8B1Q1"/>
<evidence type="ECO:0000256" key="1">
    <source>
        <dbReference type="SAM" id="MobiDB-lite"/>
    </source>
</evidence>
<organism evidence="3 4">
    <name type="scientific">Albidovulum aquaemixtae</name>
    <dbReference type="NCBI Taxonomy" id="1542388"/>
    <lineage>
        <taxon>Bacteria</taxon>
        <taxon>Pseudomonadati</taxon>
        <taxon>Pseudomonadota</taxon>
        <taxon>Alphaproteobacteria</taxon>
        <taxon>Rhodobacterales</taxon>
        <taxon>Paracoccaceae</taxon>
        <taxon>Albidovulum</taxon>
    </lineage>
</organism>
<feature type="compositionally biased region" description="Basic and acidic residues" evidence="1">
    <location>
        <begin position="1"/>
        <end position="17"/>
    </location>
</feature>
<evidence type="ECO:0000256" key="2">
    <source>
        <dbReference type="SAM" id="Phobius"/>
    </source>
</evidence>
<dbReference type="EMBL" id="OMOQ01000001">
    <property type="protein sequence ID" value="SPH16503.1"/>
    <property type="molecule type" value="Genomic_DNA"/>
</dbReference>